<comment type="caution">
    <text evidence="1">The sequence shown here is derived from an EMBL/GenBank/DDBJ whole genome shotgun (WGS) entry which is preliminary data.</text>
</comment>
<accession>A0A2A8PW34</accession>
<dbReference type="InterPro" id="IPR025552">
    <property type="entry name" value="YkyB"/>
</dbReference>
<dbReference type="Proteomes" id="UP000220635">
    <property type="component" value="Unassembled WGS sequence"/>
</dbReference>
<proteinExistence type="predicted"/>
<dbReference type="AlphaFoldDB" id="A0A2A8PW34"/>
<evidence type="ECO:0000313" key="1">
    <source>
        <dbReference type="EMBL" id="PEW01915.1"/>
    </source>
</evidence>
<gene>
    <name evidence="1" type="ORF">CN425_10615</name>
</gene>
<reference evidence="1 2" key="1">
    <citation type="submission" date="2017-09" db="EMBL/GenBank/DDBJ databases">
        <title>Large-scale bioinformatics analysis of Bacillus genomes uncovers conserved roles of natural products in bacterial physiology.</title>
        <authorList>
            <consortium name="Agbiome Team Llc"/>
            <person name="Bleich R.M."/>
            <person name="Grubbs K.J."/>
            <person name="Santa Maria K.C."/>
            <person name="Allen S.E."/>
            <person name="Farag S."/>
            <person name="Shank E.A."/>
            <person name="Bowers A."/>
        </authorList>
    </citation>
    <scope>NUCLEOTIDE SEQUENCE [LARGE SCALE GENOMIC DNA]</scope>
    <source>
        <strain evidence="1 2">AFS010695</strain>
    </source>
</reference>
<organism evidence="1 2">
    <name type="scientific">Bacillus cereus</name>
    <dbReference type="NCBI Taxonomy" id="1396"/>
    <lineage>
        <taxon>Bacteria</taxon>
        <taxon>Bacillati</taxon>
        <taxon>Bacillota</taxon>
        <taxon>Bacilli</taxon>
        <taxon>Bacillales</taxon>
        <taxon>Bacillaceae</taxon>
        <taxon>Bacillus</taxon>
        <taxon>Bacillus cereus group</taxon>
    </lineage>
</organism>
<name>A0A2A8PW34_BACCE</name>
<dbReference type="OrthoDB" id="2360869at2"/>
<dbReference type="RefSeq" id="WP_098380705.1">
    <property type="nucleotide sequence ID" value="NZ_NTWE01000022.1"/>
</dbReference>
<evidence type="ECO:0000313" key="2">
    <source>
        <dbReference type="Proteomes" id="UP000220635"/>
    </source>
</evidence>
<dbReference type="EMBL" id="NTWE01000022">
    <property type="protein sequence ID" value="PEW01915.1"/>
    <property type="molecule type" value="Genomic_DNA"/>
</dbReference>
<protein>
    <submittedName>
        <fullName evidence="1">Cytoplasmic protein</fullName>
    </submittedName>
</protein>
<sequence length="154" mass="17948">MKPSQPQPQSQLHNQHSINRLAQSVFVVNRHAKAATNPKYLYWLKKAALERLIAEKKAIKEGLHFSRNPRFSQQQSDVLIRLGDYFFHIPPTKEDFRILPHLGHLESSYRNPKTTLSLTVAKKTLQDYIGPEALKQEKKLSEPVPWYSRTYTKK</sequence>
<dbReference type="Pfam" id="PF14177">
    <property type="entry name" value="YkyB"/>
    <property type="match status" value="1"/>
</dbReference>